<dbReference type="Gene3D" id="3.40.630.30">
    <property type="match status" value="1"/>
</dbReference>
<feature type="domain" description="N-acetyltransferase" evidence="3">
    <location>
        <begin position="5"/>
        <end position="173"/>
    </location>
</feature>
<proteinExistence type="predicted"/>
<comment type="caution">
    <text evidence="4">The sequence shown here is derived from an EMBL/GenBank/DDBJ whole genome shotgun (WGS) entry which is preliminary data.</text>
</comment>
<evidence type="ECO:0000256" key="2">
    <source>
        <dbReference type="ARBA" id="ARBA00023315"/>
    </source>
</evidence>
<evidence type="ECO:0000313" key="4">
    <source>
        <dbReference type="EMBL" id="TQL66388.1"/>
    </source>
</evidence>
<gene>
    <name evidence="4" type="ORF">FB381_0243</name>
</gene>
<evidence type="ECO:0000259" key="3">
    <source>
        <dbReference type="PROSITE" id="PS51186"/>
    </source>
</evidence>
<dbReference type="GO" id="GO:0016747">
    <property type="term" value="F:acyltransferase activity, transferring groups other than amino-acyl groups"/>
    <property type="evidence" value="ECO:0007669"/>
    <property type="project" value="InterPro"/>
</dbReference>
<reference evidence="4 5" key="1">
    <citation type="submission" date="2019-06" db="EMBL/GenBank/DDBJ databases">
        <title>Sequencing the genomes of 1000 actinobacteria strains.</title>
        <authorList>
            <person name="Klenk H.-P."/>
        </authorList>
    </citation>
    <scope>NUCLEOTIDE SEQUENCE [LARGE SCALE GENOMIC DNA]</scope>
    <source>
        <strain evidence="4 5">DSM 25218</strain>
    </source>
</reference>
<name>A0A543A1B2_9ACTN</name>
<accession>A0A543A1B2</accession>
<dbReference type="RefSeq" id="WP_246087907.1">
    <property type="nucleotide sequence ID" value="NZ_VFOV01000001.1"/>
</dbReference>
<evidence type="ECO:0000256" key="1">
    <source>
        <dbReference type="ARBA" id="ARBA00022679"/>
    </source>
</evidence>
<keyword evidence="2 4" id="KW-0012">Acyltransferase</keyword>
<dbReference type="SUPFAM" id="SSF55729">
    <property type="entry name" value="Acyl-CoA N-acyltransferases (Nat)"/>
    <property type="match status" value="1"/>
</dbReference>
<organism evidence="4 5">
    <name type="scientific">Nocardioides albertanoniae</name>
    <dbReference type="NCBI Taxonomy" id="1175486"/>
    <lineage>
        <taxon>Bacteria</taxon>
        <taxon>Bacillati</taxon>
        <taxon>Actinomycetota</taxon>
        <taxon>Actinomycetes</taxon>
        <taxon>Propionibacteriales</taxon>
        <taxon>Nocardioidaceae</taxon>
        <taxon>Nocardioides</taxon>
    </lineage>
</organism>
<dbReference type="CDD" id="cd04301">
    <property type="entry name" value="NAT_SF"/>
    <property type="match status" value="1"/>
</dbReference>
<keyword evidence="1 4" id="KW-0808">Transferase</keyword>
<keyword evidence="5" id="KW-1185">Reference proteome</keyword>
<dbReference type="PANTHER" id="PTHR43800">
    <property type="entry name" value="PEPTIDYL-LYSINE N-ACETYLTRANSFERASE YJAB"/>
    <property type="match status" value="1"/>
</dbReference>
<dbReference type="PROSITE" id="PS51186">
    <property type="entry name" value="GNAT"/>
    <property type="match status" value="1"/>
</dbReference>
<dbReference type="InterPro" id="IPR016181">
    <property type="entry name" value="Acyl_CoA_acyltransferase"/>
</dbReference>
<dbReference type="EMBL" id="VFOV01000001">
    <property type="protein sequence ID" value="TQL66388.1"/>
    <property type="molecule type" value="Genomic_DNA"/>
</dbReference>
<dbReference type="Pfam" id="PF00583">
    <property type="entry name" value="Acetyltransf_1"/>
    <property type="match status" value="1"/>
</dbReference>
<dbReference type="PANTHER" id="PTHR43800:SF1">
    <property type="entry name" value="PEPTIDYL-LYSINE N-ACETYLTRANSFERASE YJAB"/>
    <property type="match status" value="1"/>
</dbReference>
<sequence length="177" mass="19210">MDESHRIRPARADDMDRLGEIEVAAGVGFRDLDMAAIADDDPPTAEVLAGYIGDGRAWVVTDETDRPVGYLIADRVDAAGHVEQVSVDPSHARLGLGAALIGAAESWARHQGFTTLTLTTFAEVPWNAPYYQRLGFRVVPAAELGDGLRRVREHEAELGLDRWPRVAMSRPVAAPAD</sequence>
<dbReference type="Proteomes" id="UP000320209">
    <property type="component" value="Unassembled WGS sequence"/>
</dbReference>
<evidence type="ECO:0000313" key="5">
    <source>
        <dbReference type="Proteomes" id="UP000320209"/>
    </source>
</evidence>
<protein>
    <submittedName>
        <fullName evidence="4">L-amino acid N-acyltransferase YncA</fullName>
    </submittedName>
</protein>
<dbReference type="InterPro" id="IPR000182">
    <property type="entry name" value="GNAT_dom"/>
</dbReference>
<dbReference type="AlphaFoldDB" id="A0A543A1B2"/>